<evidence type="ECO:0000313" key="2">
    <source>
        <dbReference type="Proteomes" id="UP000177376"/>
    </source>
</evidence>
<reference evidence="1 2" key="1">
    <citation type="journal article" date="2016" name="Nat. Commun.">
        <title>Thousands of microbial genomes shed light on interconnected biogeochemical processes in an aquifer system.</title>
        <authorList>
            <person name="Anantharaman K."/>
            <person name="Brown C.T."/>
            <person name="Hug L.A."/>
            <person name="Sharon I."/>
            <person name="Castelle C.J."/>
            <person name="Probst A.J."/>
            <person name="Thomas B.C."/>
            <person name="Singh A."/>
            <person name="Wilkins M.J."/>
            <person name="Karaoz U."/>
            <person name="Brodie E.L."/>
            <person name="Williams K.H."/>
            <person name="Hubbard S.S."/>
            <person name="Banfield J.F."/>
        </authorList>
    </citation>
    <scope>NUCLEOTIDE SEQUENCE [LARGE SCALE GENOMIC DNA]</scope>
</reference>
<gene>
    <name evidence="1" type="ORF">A3A02_01255</name>
</gene>
<dbReference type="Proteomes" id="UP000177376">
    <property type="component" value="Unassembled WGS sequence"/>
</dbReference>
<evidence type="ECO:0000313" key="1">
    <source>
        <dbReference type="EMBL" id="OGY51923.1"/>
    </source>
</evidence>
<protein>
    <submittedName>
        <fullName evidence="1">Uncharacterized protein</fullName>
    </submittedName>
</protein>
<proteinExistence type="predicted"/>
<dbReference type="EMBL" id="MHIM01000028">
    <property type="protein sequence ID" value="OGY51923.1"/>
    <property type="molecule type" value="Genomic_DNA"/>
</dbReference>
<organism evidence="1 2">
    <name type="scientific">Candidatus Buchananbacteria bacterium RIFCSPLOWO2_01_FULL_39_33</name>
    <dbReference type="NCBI Taxonomy" id="1797543"/>
    <lineage>
        <taxon>Bacteria</taxon>
        <taxon>Candidatus Buchananiibacteriota</taxon>
    </lineage>
</organism>
<comment type="caution">
    <text evidence="1">The sequence shown here is derived from an EMBL/GenBank/DDBJ whole genome shotgun (WGS) entry which is preliminary data.</text>
</comment>
<dbReference type="AlphaFoldDB" id="A0A1G1YHU0"/>
<sequence length="330" mass="38436">MSITLFDRQGQPTIPRIAIRLQGSNIGEVRGVADNDQNLEGNMATIAEEKLKEFPDSQQYEKKTQDMKLLTAIEKKTKNNEPLTRNELIFLYEINSKIEGFGYQDDPRIKEIRETRKVEKDASIIFECEQSQIAYDEKDVTENTQAYIGKWNIKIFQKIRNYPNIKHLFESFPDKKIFMETLETDPSINSPESAEEAMKRKKIYYSDWGKDILYKTEFSEEKQSYDLVRFSVEQLGFPKGATTQEIYDKAEKLGLELCPAEVGPHLRLQYPGKEWMLIAMKQIPDRYDSPAVFLLGTYGGQLVLYGYDAKPSSRWCTDDEFVFRVRKFKT</sequence>
<name>A0A1G1YHU0_9BACT</name>
<accession>A0A1G1YHU0</accession>